<dbReference type="OrthoDB" id="1278353at2759"/>
<dbReference type="STRING" id="283909.R7TK15"/>
<dbReference type="Pfam" id="PF00787">
    <property type="entry name" value="PX"/>
    <property type="match status" value="1"/>
</dbReference>
<proteinExistence type="predicted"/>
<dbReference type="GO" id="GO:0035091">
    <property type="term" value="F:phosphatidylinositol binding"/>
    <property type="evidence" value="ECO:0007669"/>
    <property type="project" value="InterPro"/>
</dbReference>
<dbReference type="Proteomes" id="UP000014760">
    <property type="component" value="Unassembled WGS sequence"/>
</dbReference>
<feature type="domain" description="PX" evidence="1">
    <location>
        <begin position="1"/>
        <end position="115"/>
    </location>
</feature>
<reference evidence="2 4" key="2">
    <citation type="journal article" date="2013" name="Nature">
        <title>Insights into bilaterian evolution from three spiralian genomes.</title>
        <authorList>
            <person name="Simakov O."/>
            <person name="Marletaz F."/>
            <person name="Cho S.J."/>
            <person name="Edsinger-Gonzales E."/>
            <person name="Havlak P."/>
            <person name="Hellsten U."/>
            <person name="Kuo D.H."/>
            <person name="Larsson T."/>
            <person name="Lv J."/>
            <person name="Arendt D."/>
            <person name="Savage R."/>
            <person name="Osoegawa K."/>
            <person name="de Jong P."/>
            <person name="Grimwood J."/>
            <person name="Chapman J.A."/>
            <person name="Shapiro H."/>
            <person name="Aerts A."/>
            <person name="Otillar R.P."/>
            <person name="Terry A.Y."/>
            <person name="Boore J.L."/>
            <person name="Grigoriev I.V."/>
            <person name="Lindberg D.R."/>
            <person name="Seaver E.C."/>
            <person name="Weisblat D.A."/>
            <person name="Putnam N.H."/>
            <person name="Rokhsar D.S."/>
        </authorList>
    </citation>
    <scope>NUCLEOTIDE SEQUENCE</scope>
    <source>
        <strain evidence="2 4">I ESC-2004</strain>
    </source>
</reference>
<dbReference type="Gene3D" id="3.30.1520.10">
    <property type="entry name" value="Phox-like domain"/>
    <property type="match status" value="1"/>
</dbReference>
<dbReference type="EnsemblMetazoa" id="CapteT139551">
    <property type="protein sequence ID" value="CapteP139551"/>
    <property type="gene ID" value="CapteG139551"/>
</dbReference>
<name>R7TK15_CAPTE</name>
<gene>
    <name evidence="2" type="ORF">CAPTEDRAFT_139551</name>
</gene>
<dbReference type="SUPFAM" id="SSF64268">
    <property type="entry name" value="PX domain"/>
    <property type="match status" value="1"/>
</dbReference>
<reference evidence="3" key="3">
    <citation type="submission" date="2015-06" db="UniProtKB">
        <authorList>
            <consortium name="EnsemblMetazoa"/>
        </authorList>
    </citation>
    <scope>IDENTIFICATION</scope>
</reference>
<keyword evidence="4" id="KW-1185">Reference proteome</keyword>
<dbReference type="EMBL" id="KB309537">
    <property type="protein sequence ID" value="ELT94064.1"/>
    <property type="molecule type" value="Genomic_DNA"/>
</dbReference>
<reference evidence="4" key="1">
    <citation type="submission" date="2012-12" db="EMBL/GenBank/DDBJ databases">
        <authorList>
            <person name="Hellsten U."/>
            <person name="Grimwood J."/>
            <person name="Chapman J.A."/>
            <person name="Shapiro H."/>
            <person name="Aerts A."/>
            <person name="Otillar R.P."/>
            <person name="Terry A.Y."/>
            <person name="Boore J.L."/>
            <person name="Simakov O."/>
            <person name="Marletaz F."/>
            <person name="Cho S.-J."/>
            <person name="Edsinger-Gonzales E."/>
            <person name="Havlak P."/>
            <person name="Kuo D.-H."/>
            <person name="Larsson T."/>
            <person name="Lv J."/>
            <person name="Arendt D."/>
            <person name="Savage R."/>
            <person name="Osoegawa K."/>
            <person name="de Jong P."/>
            <person name="Lindberg D.R."/>
            <person name="Seaver E.C."/>
            <person name="Weisblat D.A."/>
            <person name="Putnam N.H."/>
            <person name="Grigoriev I.V."/>
            <person name="Rokhsar D.S."/>
        </authorList>
    </citation>
    <scope>NUCLEOTIDE SEQUENCE</scope>
    <source>
        <strain evidence="4">I ESC-2004</strain>
    </source>
</reference>
<dbReference type="InterPro" id="IPR051866">
    <property type="entry name" value="Intracell_Sig-Traffick_Protein"/>
</dbReference>
<dbReference type="PANTHER" id="PTHR15508">
    <property type="entry name" value="RIBOSOMAL PROTEIN S6 KINASE"/>
    <property type="match status" value="1"/>
</dbReference>
<dbReference type="PROSITE" id="PS50195">
    <property type="entry name" value="PX"/>
    <property type="match status" value="1"/>
</dbReference>
<dbReference type="InterPro" id="IPR001683">
    <property type="entry name" value="PX_dom"/>
</dbReference>
<evidence type="ECO:0000313" key="2">
    <source>
        <dbReference type="EMBL" id="ELT94064.1"/>
    </source>
</evidence>
<accession>R7TK15</accession>
<sequence>MVRCFEVTDPTLHSKGHTIYKVTQKFTLFHMNSFQFVVWRRYNDFKKLHKAMHSLHMALQRKEEFPPFVGAKVFGRFDSGVLTQRMQSGQDLLNFIGQRHYLVANKAFQVFFQVK</sequence>
<evidence type="ECO:0000259" key="1">
    <source>
        <dbReference type="PROSITE" id="PS50195"/>
    </source>
</evidence>
<dbReference type="AlphaFoldDB" id="R7TK15"/>
<dbReference type="EMBL" id="AMQN01000294">
    <property type="status" value="NOT_ANNOTATED_CDS"/>
    <property type="molecule type" value="Genomic_DNA"/>
</dbReference>
<evidence type="ECO:0000313" key="3">
    <source>
        <dbReference type="EnsemblMetazoa" id="CapteP139551"/>
    </source>
</evidence>
<organism evidence="2">
    <name type="scientific">Capitella teleta</name>
    <name type="common">Polychaete worm</name>
    <dbReference type="NCBI Taxonomy" id="283909"/>
    <lineage>
        <taxon>Eukaryota</taxon>
        <taxon>Metazoa</taxon>
        <taxon>Spiralia</taxon>
        <taxon>Lophotrochozoa</taxon>
        <taxon>Annelida</taxon>
        <taxon>Polychaeta</taxon>
        <taxon>Sedentaria</taxon>
        <taxon>Scolecida</taxon>
        <taxon>Capitellidae</taxon>
        <taxon>Capitella</taxon>
    </lineage>
</organism>
<dbReference type="PANTHER" id="PTHR15508:SF8">
    <property type="entry name" value="LD24550P"/>
    <property type="match status" value="1"/>
</dbReference>
<dbReference type="HOGENOM" id="CLU_1962087_0_0_1"/>
<dbReference type="InterPro" id="IPR036871">
    <property type="entry name" value="PX_dom_sf"/>
</dbReference>
<protein>
    <recommendedName>
        <fullName evidence="1">PX domain-containing protein</fullName>
    </recommendedName>
</protein>
<evidence type="ECO:0000313" key="4">
    <source>
        <dbReference type="Proteomes" id="UP000014760"/>
    </source>
</evidence>
<dbReference type="OMA" id="GDLAFTH"/>